<dbReference type="Gene3D" id="3.30.420.10">
    <property type="entry name" value="Ribonuclease H-like superfamily/Ribonuclease H"/>
    <property type="match status" value="1"/>
</dbReference>
<proteinExistence type="predicted"/>
<dbReference type="InterPro" id="IPR012337">
    <property type="entry name" value="RNaseH-like_sf"/>
</dbReference>
<protein>
    <submittedName>
        <fullName evidence="2">LisH domain-containing protein</fullName>
    </submittedName>
</protein>
<dbReference type="GO" id="GO:0003676">
    <property type="term" value="F:nucleic acid binding"/>
    <property type="evidence" value="ECO:0007669"/>
    <property type="project" value="InterPro"/>
</dbReference>
<accession>A0A0K0FD65</accession>
<evidence type="ECO:0000313" key="1">
    <source>
        <dbReference type="Proteomes" id="UP000035680"/>
    </source>
</evidence>
<reference evidence="2" key="2">
    <citation type="submission" date="2015-08" db="UniProtKB">
        <authorList>
            <consortium name="WormBaseParasite"/>
        </authorList>
    </citation>
    <scope>IDENTIFICATION</scope>
</reference>
<dbReference type="AlphaFoldDB" id="A0A0K0FD65"/>
<organism evidence="1 2">
    <name type="scientific">Strongyloides venezuelensis</name>
    <name type="common">Threadworm</name>
    <dbReference type="NCBI Taxonomy" id="75913"/>
    <lineage>
        <taxon>Eukaryota</taxon>
        <taxon>Metazoa</taxon>
        <taxon>Ecdysozoa</taxon>
        <taxon>Nematoda</taxon>
        <taxon>Chromadorea</taxon>
        <taxon>Rhabditida</taxon>
        <taxon>Tylenchina</taxon>
        <taxon>Panagrolaimomorpha</taxon>
        <taxon>Strongyloidoidea</taxon>
        <taxon>Strongyloididae</taxon>
        <taxon>Strongyloides</taxon>
    </lineage>
</organism>
<dbReference type="InterPro" id="IPR036397">
    <property type="entry name" value="RNaseH_sf"/>
</dbReference>
<evidence type="ECO:0000313" key="2">
    <source>
        <dbReference type="WBParaSite" id="SVE_0678400.1"/>
    </source>
</evidence>
<reference evidence="1" key="1">
    <citation type="submission" date="2014-07" db="EMBL/GenBank/DDBJ databases">
        <authorList>
            <person name="Martin A.A"/>
            <person name="De Silva N."/>
        </authorList>
    </citation>
    <scope>NUCLEOTIDE SEQUENCE</scope>
</reference>
<dbReference type="WBParaSite" id="SVE_0678400.1">
    <property type="protein sequence ID" value="SVE_0678400.1"/>
    <property type="gene ID" value="SVE_0678400"/>
</dbReference>
<dbReference type="Proteomes" id="UP000035680">
    <property type="component" value="Unassembled WGS sequence"/>
</dbReference>
<name>A0A0K0FD65_STRVS</name>
<keyword evidence="1" id="KW-1185">Reference proteome</keyword>
<sequence length="221" mass="24964">MFTEWETLSFLKGLGVKHCFSVAKKSQSNGYDERAVGLIKVSLVNFLKDGKFFREAFNLATLKAQKRCFKGSLESFADLFFDMKEDAKLQLKKYLLDIRFIEPIKEKNCKEEEDMKVEGLLRDSSEKLGDNSFLSIRDELKFSETLEGRDLKNFNSLNKKVEDYVTNSEVSSNGISNDSLVDLENGISEEALSVFDVVAACDGSAFGGIKMAFVISYKDKM</sequence>
<dbReference type="SUPFAM" id="SSF53098">
    <property type="entry name" value="Ribonuclease H-like"/>
    <property type="match status" value="1"/>
</dbReference>